<dbReference type="AlphaFoldDB" id="A0AAV0AMX1"/>
<dbReference type="InterPro" id="IPR011330">
    <property type="entry name" value="Glyco_hydro/deAcase_b/a-brl"/>
</dbReference>
<keyword evidence="14" id="KW-1185">Reference proteome</keyword>
<dbReference type="GO" id="GO:0000272">
    <property type="term" value="P:polysaccharide catabolic process"/>
    <property type="evidence" value="ECO:0007669"/>
    <property type="project" value="UniProtKB-KW"/>
</dbReference>
<gene>
    <name evidence="13" type="ORF">PPACK8108_LOCUS3807</name>
</gene>
<comment type="subcellular location">
    <subcellularLocation>
        <location evidence="2">Cell membrane</location>
        <topology evidence="2">Lipid-anchor</topology>
        <topology evidence="2">GPI-anchor</topology>
    </subcellularLocation>
</comment>
<comment type="cofactor">
    <cofactor evidence="1">
        <name>Co(2+)</name>
        <dbReference type="ChEBI" id="CHEBI:48828"/>
    </cofactor>
</comment>
<keyword evidence="11" id="KW-0812">Transmembrane</keyword>
<dbReference type="InterPro" id="IPR050248">
    <property type="entry name" value="Polysacc_deacetylase_ArnD"/>
</dbReference>
<evidence type="ECO:0000313" key="14">
    <source>
        <dbReference type="Proteomes" id="UP001153365"/>
    </source>
</evidence>
<dbReference type="InterPro" id="IPR002509">
    <property type="entry name" value="NODB_dom"/>
</dbReference>
<keyword evidence="4" id="KW-0146">Chitin degradation</keyword>
<dbReference type="GO" id="GO:0005886">
    <property type="term" value="C:plasma membrane"/>
    <property type="evidence" value="ECO:0007669"/>
    <property type="project" value="UniProtKB-SubCell"/>
</dbReference>
<feature type="domain" description="NodB homology" evidence="12">
    <location>
        <begin position="205"/>
        <end position="332"/>
    </location>
</feature>
<dbReference type="PROSITE" id="PS51677">
    <property type="entry name" value="NODB"/>
    <property type="match status" value="1"/>
</dbReference>
<evidence type="ECO:0000313" key="13">
    <source>
        <dbReference type="EMBL" id="CAH7669221.1"/>
    </source>
</evidence>
<reference evidence="13" key="1">
    <citation type="submission" date="2022-06" db="EMBL/GenBank/DDBJ databases">
        <authorList>
            <consortium name="SYNGENTA / RWTH Aachen University"/>
        </authorList>
    </citation>
    <scope>NUCLEOTIDE SEQUENCE</scope>
</reference>
<keyword evidence="5" id="KW-0119">Carbohydrate metabolism</keyword>
<keyword evidence="8" id="KW-0624">Polysaccharide degradation</keyword>
<dbReference type="PANTHER" id="PTHR10587">
    <property type="entry name" value="GLYCOSYL TRANSFERASE-RELATED"/>
    <property type="match status" value="1"/>
</dbReference>
<dbReference type="GO" id="GO:0006032">
    <property type="term" value="P:chitin catabolic process"/>
    <property type="evidence" value="ECO:0007669"/>
    <property type="project" value="UniProtKB-KW"/>
</dbReference>
<evidence type="ECO:0000256" key="5">
    <source>
        <dbReference type="ARBA" id="ARBA00023277"/>
    </source>
</evidence>
<proteinExistence type="predicted"/>
<keyword evidence="7" id="KW-0449">Lipoprotein</keyword>
<dbReference type="PROSITE" id="PS51257">
    <property type="entry name" value="PROKAR_LIPOPROTEIN"/>
    <property type="match status" value="1"/>
</dbReference>
<dbReference type="SUPFAM" id="SSF88713">
    <property type="entry name" value="Glycoside hydrolase/deacetylase"/>
    <property type="match status" value="1"/>
</dbReference>
<evidence type="ECO:0000256" key="8">
    <source>
        <dbReference type="ARBA" id="ARBA00023326"/>
    </source>
</evidence>
<evidence type="ECO:0000256" key="11">
    <source>
        <dbReference type="SAM" id="Phobius"/>
    </source>
</evidence>
<dbReference type="GO" id="GO:0098552">
    <property type="term" value="C:side of membrane"/>
    <property type="evidence" value="ECO:0007669"/>
    <property type="project" value="UniProtKB-KW"/>
</dbReference>
<evidence type="ECO:0000256" key="7">
    <source>
        <dbReference type="ARBA" id="ARBA00023288"/>
    </source>
</evidence>
<dbReference type="Pfam" id="PF01522">
    <property type="entry name" value="Polysacc_deac_1"/>
    <property type="match status" value="1"/>
</dbReference>
<evidence type="ECO:0000256" key="1">
    <source>
        <dbReference type="ARBA" id="ARBA00001941"/>
    </source>
</evidence>
<comment type="caution">
    <text evidence="13">The sequence shown here is derived from an EMBL/GenBank/DDBJ whole genome shotgun (WGS) entry which is preliminary data.</text>
</comment>
<dbReference type="GO" id="GO:0004099">
    <property type="term" value="F:chitin deacetylase activity"/>
    <property type="evidence" value="ECO:0007669"/>
    <property type="project" value="UniProtKB-EC"/>
</dbReference>
<keyword evidence="3" id="KW-0336">GPI-anchor</keyword>
<keyword evidence="11" id="KW-1133">Transmembrane helix</keyword>
<sequence length="474" mass="54971">MDDERLIVDKAMSDGLKESRIRLTLVSSVLIIISCWIYFGSKPQLSSPAIRLSDELSKTFPGTPKDEVDAMIDWNDRNIRSDRRVSGITYSFPPYSTISTPAVGSHAWFSLYPEPTRIGPRPRTQWIRRLNWLIKQADLNRNHQLLNSLRTPKSRLNRDGLVSYRDEVKLGKGKDGICSWERTGCLKNSENGYNQHQDIIDTDPMTWVINFDDGPLPPSEALYRVLDQRNLKATHFWIGGNVLRYWDLALIANRRGDHLAVHTWSHSHLTSLSNEEVLGELGWCIQIIFDLTGKVPRYFRPPYGNIDNRIRDIARHVFGLETVIWNFDSVDWGLNQTYSTGDQVDPADQSSTQNSIENVVLSIKEIIRKDEQRYRDYRKQIIKGEKNSSRDQDEVERMLKAGIKGRLILEHELSFESVEVFNRSLRFLIDPRGETNSREQDENMRDEKFDHSFRTGCLPECILNRNSGKEIWYQ</sequence>
<dbReference type="PANTHER" id="PTHR10587:SF135">
    <property type="entry name" value="CHITIN DEACETYLASE 3"/>
    <property type="match status" value="1"/>
</dbReference>
<accession>A0AAV0AMX1</accession>
<organism evidence="13 14">
    <name type="scientific">Phakopsora pachyrhizi</name>
    <name type="common">Asian soybean rust disease fungus</name>
    <dbReference type="NCBI Taxonomy" id="170000"/>
    <lineage>
        <taxon>Eukaryota</taxon>
        <taxon>Fungi</taxon>
        <taxon>Dikarya</taxon>
        <taxon>Basidiomycota</taxon>
        <taxon>Pucciniomycotina</taxon>
        <taxon>Pucciniomycetes</taxon>
        <taxon>Pucciniales</taxon>
        <taxon>Phakopsoraceae</taxon>
        <taxon>Phakopsora</taxon>
    </lineage>
</organism>
<evidence type="ECO:0000256" key="4">
    <source>
        <dbReference type="ARBA" id="ARBA00023024"/>
    </source>
</evidence>
<evidence type="ECO:0000256" key="10">
    <source>
        <dbReference type="ARBA" id="ARBA00048494"/>
    </source>
</evidence>
<dbReference type="Proteomes" id="UP001153365">
    <property type="component" value="Unassembled WGS sequence"/>
</dbReference>
<dbReference type="EC" id="3.5.1.41" evidence="9"/>
<dbReference type="GO" id="GO:0009272">
    <property type="term" value="P:fungal-type cell wall biogenesis"/>
    <property type="evidence" value="ECO:0007669"/>
    <property type="project" value="UniProtKB-ARBA"/>
</dbReference>
<evidence type="ECO:0000256" key="2">
    <source>
        <dbReference type="ARBA" id="ARBA00004609"/>
    </source>
</evidence>
<dbReference type="EMBL" id="CALTRL010000673">
    <property type="protein sequence ID" value="CAH7669221.1"/>
    <property type="molecule type" value="Genomic_DNA"/>
</dbReference>
<keyword evidence="3" id="KW-0325">Glycoprotein</keyword>
<evidence type="ECO:0000256" key="6">
    <source>
        <dbReference type="ARBA" id="ARBA00023285"/>
    </source>
</evidence>
<keyword evidence="6" id="KW-0170">Cobalt</keyword>
<keyword evidence="11" id="KW-0472">Membrane</keyword>
<protein>
    <recommendedName>
        <fullName evidence="9">chitin deacetylase</fullName>
        <ecNumber evidence="9">3.5.1.41</ecNumber>
    </recommendedName>
</protein>
<evidence type="ECO:0000259" key="12">
    <source>
        <dbReference type="PROSITE" id="PS51677"/>
    </source>
</evidence>
<feature type="transmembrane region" description="Helical" evidence="11">
    <location>
        <begin position="21"/>
        <end position="39"/>
    </location>
</feature>
<evidence type="ECO:0000256" key="3">
    <source>
        <dbReference type="ARBA" id="ARBA00022622"/>
    </source>
</evidence>
<name>A0AAV0AMX1_PHAPC</name>
<comment type="catalytic activity">
    <reaction evidence="10">
        <text>[(1-&gt;4)-N-acetyl-beta-D-glucosaminyl](n) + n H2O = chitosan + n acetate</text>
        <dbReference type="Rhea" id="RHEA:10464"/>
        <dbReference type="Rhea" id="RHEA-COMP:9593"/>
        <dbReference type="Rhea" id="RHEA-COMP:9597"/>
        <dbReference type="ChEBI" id="CHEBI:15377"/>
        <dbReference type="ChEBI" id="CHEBI:17029"/>
        <dbReference type="ChEBI" id="CHEBI:30089"/>
        <dbReference type="ChEBI" id="CHEBI:57704"/>
        <dbReference type="EC" id="3.5.1.41"/>
    </reaction>
    <physiologicalReaction direction="left-to-right" evidence="10">
        <dbReference type="Rhea" id="RHEA:10465"/>
    </physiologicalReaction>
</comment>
<evidence type="ECO:0000256" key="9">
    <source>
        <dbReference type="ARBA" id="ARBA00024056"/>
    </source>
</evidence>
<dbReference type="Gene3D" id="3.20.20.370">
    <property type="entry name" value="Glycoside hydrolase/deacetylase"/>
    <property type="match status" value="1"/>
</dbReference>